<keyword evidence="3" id="KW-1185">Reference proteome</keyword>
<evidence type="ECO:0000313" key="3">
    <source>
        <dbReference type="Proteomes" id="UP000444960"/>
    </source>
</evidence>
<comment type="caution">
    <text evidence="2">The sequence shown here is derived from an EMBL/GenBank/DDBJ whole genome shotgun (WGS) entry which is preliminary data.</text>
</comment>
<dbReference type="Proteomes" id="UP000444960">
    <property type="component" value="Unassembled WGS sequence"/>
</dbReference>
<reference evidence="3" key="1">
    <citation type="submission" date="2019-06" db="EMBL/GenBank/DDBJ databases">
        <title>Gordonia isolated from sludge of a wastewater treatment plant.</title>
        <authorList>
            <person name="Tamura T."/>
            <person name="Aoyama K."/>
            <person name="Kang Y."/>
            <person name="Saito S."/>
            <person name="Akiyama N."/>
            <person name="Yazawa K."/>
            <person name="Gonoi T."/>
            <person name="Mikami Y."/>
        </authorList>
    </citation>
    <scope>NUCLEOTIDE SEQUENCE [LARGE SCALE GENOMIC DNA]</scope>
    <source>
        <strain evidence="3">NBRC 107696</strain>
    </source>
</reference>
<keyword evidence="1" id="KW-1133">Transmembrane helix</keyword>
<organism evidence="2 3">
    <name type="scientific">Gordonia spumicola</name>
    <dbReference type="NCBI Taxonomy" id="589161"/>
    <lineage>
        <taxon>Bacteria</taxon>
        <taxon>Bacillati</taxon>
        <taxon>Actinomycetota</taxon>
        <taxon>Actinomycetes</taxon>
        <taxon>Mycobacteriales</taxon>
        <taxon>Gordoniaceae</taxon>
        <taxon>Gordonia</taxon>
    </lineage>
</organism>
<evidence type="ECO:0000256" key="1">
    <source>
        <dbReference type="SAM" id="Phobius"/>
    </source>
</evidence>
<dbReference type="OrthoDB" id="4465106at2"/>
<accession>A0A7I9V4I0</accession>
<keyword evidence="1" id="KW-0812">Transmembrane</keyword>
<sequence length="351" mass="37146">MRCNGDFVGTSLVTPVASVVFIAYFVALAARTLVYGHSAGFTPDVWTGMAIAYALLAVATVLVATSATEALTDARAFAVCLTVVAAVAAVWVAAARLHSATLGPFQTMFSTATIVLVVLLFRGRILLAWTAVCANTALGVLLGPITGSPTWLSAVLPRASFTMLFIATGAALLLEPQIRELHALSARRRADRRGVQQVRDDNEARDERIRRIDARVRPLLTKVLSGGPVTDDDVTDARLIEARLRDGIRGRALDVPRVQRAVWDARRNGVSVTVLDDGGLAGLDTSRADAVVDATARVLEDELAGLAGGDVVARIAPPGRDPIATVGVVTATARRRVEIAGDGRIERVVQT</sequence>
<feature type="transmembrane region" description="Helical" evidence="1">
    <location>
        <begin position="12"/>
        <end position="33"/>
    </location>
</feature>
<dbReference type="EMBL" id="BJOV01000001">
    <property type="protein sequence ID" value="GED99910.1"/>
    <property type="molecule type" value="Genomic_DNA"/>
</dbReference>
<proteinExistence type="predicted"/>
<name>A0A7I9V4I0_9ACTN</name>
<feature type="transmembrane region" description="Helical" evidence="1">
    <location>
        <begin position="76"/>
        <end position="97"/>
    </location>
</feature>
<feature type="transmembrane region" description="Helical" evidence="1">
    <location>
        <begin position="103"/>
        <end position="121"/>
    </location>
</feature>
<dbReference type="AlphaFoldDB" id="A0A7I9V4I0"/>
<evidence type="ECO:0000313" key="2">
    <source>
        <dbReference type="EMBL" id="GED99910.1"/>
    </source>
</evidence>
<feature type="transmembrane region" description="Helical" evidence="1">
    <location>
        <begin position="45"/>
        <end position="64"/>
    </location>
</feature>
<feature type="transmembrane region" description="Helical" evidence="1">
    <location>
        <begin position="126"/>
        <end position="145"/>
    </location>
</feature>
<gene>
    <name evidence="2" type="ORF">nbrc107696_03570</name>
</gene>
<protein>
    <submittedName>
        <fullName evidence="2">Uncharacterized protein</fullName>
    </submittedName>
</protein>
<dbReference type="RefSeq" id="WP_161893851.1">
    <property type="nucleotide sequence ID" value="NZ_BJOV01000001.1"/>
</dbReference>
<feature type="transmembrane region" description="Helical" evidence="1">
    <location>
        <begin position="151"/>
        <end position="174"/>
    </location>
</feature>
<keyword evidence="1" id="KW-0472">Membrane</keyword>